<accession>A0AAW1TQS3</accession>
<evidence type="ECO:0000313" key="1">
    <source>
        <dbReference type="EMBL" id="KAK9870699.1"/>
    </source>
</evidence>
<evidence type="ECO:0000313" key="2">
    <source>
        <dbReference type="Proteomes" id="UP001431783"/>
    </source>
</evidence>
<dbReference type="SUPFAM" id="SSF56219">
    <property type="entry name" value="DNase I-like"/>
    <property type="match status" value="1"/>
</dbReference>
<organism evidence="1 2">
    <name type="scientific">Henosepilachna vigintioctopunctata</name>
    <dbReference type="NCBI Taxonomy" id="420089"/>
    <lineage>
        <taxon>Eukaryota</taxon>
        <taxon>Metazoa</taxon>
        <taxon>Ecdysozoa</taxon>
        <taxon>Arthropoda</taxon>
        <taxon>Hexapoda</taxon>
        <taxon>Insecta</taxon>
        <taxon>Pterygota</taxon>
        <taxon>Neoptera</taxon>
        <taxon>Endopterygota</taxon>
        <taxon>Coleoptera</taxon>
        <taxon>Polyphaga</taxon>
        <taxon>Cucujiformia</taxon>
        <taxon>Coccinelloidea</taxon>
        <taxon>Coccinellidae</taxon>
        <taxon>Epilachninae</taxon>
        <taxon>Epilachnini</taxon>
        <taxon>Henosepilachna</taxon>
    </lineage>
</organism>
<evidence type="ECO:0008006" key="3">
    <source>
        <dbReference type="Google" id="ProtNLM"/>
    </source>
</evidence>
<dbReference type="Proteomes" id="UP001431783">
    <property type="component" value="Unassembled WGS sequence"/>
</dbReference>
<dbReference type="InterPro" id="IPR036691">
    <property type="entry name" value="Endo/exonu/phosph_ase_sf"/>
</dbReference>
<sequence length="178" mass="20914">MDIYRPPRDNTMQFMDDLDNVTSSQKKKKKNDFILIGDINIDLLKNTNTPETYINCITSNAFQVQNKITPESSTRTTETIISILVNIITNNNITADMFLEDHVISDHKIIFINIKKQIYQSEKIVCKKQRLNEILWRQTIQEKLSNQEIYSFKELKNIINTSKLECTTKYTYKINLKN</sequence>
<dbReference type="Gene3D" id="3.60.10.10">
    <property type="entry name" value="Endonuclease/exonuclease/phosphatase"/>
    <property type="match status" value="1"/>
</dbReference>
<name>A0AAW1TQS3_9CUCU</name>
<proteinExistence type="predicted"/>
<comment type="caution">
    <text evidence="1">The sequence shown here is derived from an EMBL/GenBank/DDBJ whole genome shotgun (WGS) entry which is preliminary data.</text>
</comment>
<keyword evidence="2" id="KW-1185">Reference proteome</keyword>
<gene>
    <name evidence="1" type="ORF">WA026_008271</name>
</gene>
<reference evidence="1 2" key="1">
    <citation type="submission" date="2023-03" db="EMBL/GenBank/DDBJ databases">
        <title>Genome insight into feeding habits of ladybird beetles.</title>
        <authorList>
            <person name="Li H.-S."/>
            <person name="Huang Y.-H."/>
            <person name="Pang H."/>
        </authorList>
    </citation>
    <scope>NUCLEOTIDE SEQUENCE [LARGE SCALE GENOMIC DNA]</scope>
    <source>
        <strain evidence="1">SYSU_2023b</strain>
        <tissue evidence="1">Whole body</tissue>
    </source>
</reference>
<protein>
    <recommendedName>
        <fullName evidence="3">Endonuclease/exonuclease/phosphatase domain-containing protein</fullName>
    </recommendedName>
</protein>
<dbReference type="EMBL" id="JARQZJ010000003">
    <property type="protein sequence ID" value="KAK9870699.1"/>
    <property type="molecule type" value="Genomic_DNA"/>
</dbReference>
<dbReference type="AlphaFoldDB" id="A0AAW1TQS3"/>